<accession>A0A5Q6PIH2</accession>
<dbReference type="AlphaFoldDB" id="A0A5Q6PIH2"/>
<evidence type="ECO:0000313" key="1">
    <source>
        <dbReference type="EMBL" id="KAA1254646.1"/>
    </source>
</evidence>
<dbReference type="Proteomes" id="UP000323225">
    <property type="component" value="Unassembled WGS sequence"/>
</dbReference>
<proteinExistence type="predicted"/>
<sequence length="135" mass="15367">MSSLHQSDVEVMDGLKDTIKNYLAKKGYSSPDFSYLNFNNVMICNLSVYKGNYKQIMSEAYCEWCANSGFKEEWLKIKFFYPDVHQEVKIIGLDLDGGEHCIRLITSDGRELNAHPTKVKEYILVSIGGGLDLNE</sequence>
<comment type="caution">
    <text evidence="1">The sequence shown here is derived from an EMBL/GenBank/DDBJ whole genome shotgun (WGS) entry which is preliminary data.</text>
</comment>
<reference evidence="1 2" key="1">
    <citation type="submission" date="2019-09" db="EMBL/GenBank/DDBJ databases">
        <authorList>
            <person name="Kritzky A."/>
            <person name="Schelkanova E.Y."/>
            <person name="Alkhova Z.V."/>
            <person name="Smirnova N.I."/>
        </authorList>
    </citation>
    <scope>NUCLEOTIDE SEQUENCE [LARGE SCALE GENOMIC DNA]</scope>
    <source>
        <strain evidence="1 2">M1526</strain>
    </source>
</reference>
<gene>
    <name evidence="1" type="ORF">F0M16_10290</name>
</gene>
<name>A0A5Q6PIH2_VIBCL</name>
<evidence type="ECO:0000313" key="2">
    <source>
        <dbReference type="Proteomes" id="UP000323225"/>
    </source>
</evidence>
<organism evidence="1 2">
    <name type="scientific">Vibrio cholerae</name>
    <dbReference type="NCBI Taxonomy" id="666"/>
    <lineage>
        <taxon>Bacteria</taxon>
        <taxon>Pseudomonadati</taxon>
        <taxon>Pseudomonadota</taxon>
        <taxon>Gammaproteobacteria</taxon>
        <taxon>Vibrionales</taxon>
        <taxon>Vibrionaceae</taxon>
        <taxon>Vibrio</taxon>
    </lineage>
</organism>
<protein>
    <submittedName>
        <fullName evidence="1">Uncharacterized protein</fullName>
    </submittedName>
</protein>
<dbReference type="EMBL" id="VUAA01000010">
    <property type="protein sequence ID" value="KAA1254646.1"/>
    <property type="molecule type" value="Genomic_DNA"/>
</dbReference>